<proteinExistence type="inferred from homology"/>
<dbReference type="GO" id="GO:0006355">
    <property type="term" value="P:regulation of DNA-templated transcription"/>
    <property type="evidence" value="ECO:0007669"/>
    <property type="project" value="InterPro"/>
</dbReference>
<feature type="region of interest" description="Disordered" evidence="2">
    <location>
        <begin position="1"/>
        <end position="70"/>
    </location>
</feature>
<protein>
    <recommendedName>
        <fullName evidence="3">Glabrous enhancer-binding protein-like DBD domain-containing protein</fullName>
    </recommendedName>
</protein>
<reference evidence="4" key="1">
    <citation type="submission" date="2022-04" db="EMBL/GenBank/DDBJ databases">
        <title>A functionally conserved STORR gene fusion in Papaver species that diverged 16.8 million years ago.</title>
        <authorList>
            <person name="Catania T."/>
        </authorList>
    </citation>
    <scope>NUCLEOTIDE SEQUENCE</scope>
    <source>
        <strain evidence="4">S-188037</strain>
    </source>
</reference>
<evidence type="ECO:0000256" key="1">
    <source>
        <dbReference type="ARBA" id="ARBA00010820"/>
    </source>
</evidence>
<dbReference type="EMBL" id="JAJJMB010007077">
    <property type="protein sequence ID" value="KAI3932248.1"/>
    <property type="molecule type" value="Genomic_DNA"/>
</dbReference>
<keyword evidence="5" id="KW-1185">Reference proteome</keyword>
<dbReference type="Proteomes" id="UP001202328">
    <property type="component" value="Unassembled WGS sequence"/>
</dbReference>
<evidence type="ECO:0000259" key="3">
    <source>
        <dbReference type="Pfam" id="PF04504"/>
    </source>
</evidence>
<feature type="compositionally biased region" description="Acidic residues" evidence="2">
    <location>
        <begin position="167"/>
        <end position="187"/>
    </location>
</feature>
<dbReference type="InterPro" id="IPR007592">
    <property type="entry name" value="GEBP"/>
</dbReference>
<feature type="domain" description="Glabrous enhancer-binding protein-like DBD" evidence="3">
    <location>
        <begin position="73"/>
        <end position="163"/>
    </location>
</feature>
<evidence type="ECO:0000313" key="4">
    <source>
        <dbReference type="EMBL" id="KAI3932248.1"/>
    </source>
</evidence>
<comment type="caution">
    <text evidence="4">The sequence shown here is derived from an EMBL/GenBank/DDBJ whole genome shotgun (WGS) entry which is preliminary data.</text>
</comment>
<evidence type="ECO:0000256" key="2">
    <source>
        <dbReference type="SAM" id="MobiDB-lite"/>
    </source>
</evidence>
<dbReference type="Pfam" id="PF04504">
    <property type="entry name" value="GeBP-like_DBD"/>
    <property type="match status" value="1"/>
</dbReference>
<dbReference type="GO" id="GO:0005634">
    <property type="term" value="C:nucleus"/>
    <property type="evidence" value="ECO:0007669"/>
    <property type="project" value="TreeGrafter"/>
</dbReference>
<feature type="region of interest" description="Disordered" evidence="2">
    <location>
        <begin position="161"/>
        <end position="229"/>
    </location>
</feature>
<evidence type="ECO:0000313" key="5">
    <source>
        <dbReference type="Proteomes" id="UP001202328"/>
    </source>
</evidence>
<gene>
    <name evidence="4" type="ORF">MKW98_024968</name>
</gene>
<comment type="similarity">
    <text evidence="1">Belongs to the GeBP family.</text>
</comment>
<dbReference type="PANTHER" id="PTHR31662">
    <property type="entry name" value="BNAANNG10740D PROTEIN-RELATED"/>
    <property type="match status" value="1"/>
</dbReference>
<feature type="compositionally biased region" description="Basic and acidic residues" evidence="2">
    <location>
        <begin position="42"/>
        <end position="59"/>
    </location>
</feature>
<name>A0AAD4T1U2_9MAGN</name>
<dbReference type="InterPro" id="IPR053932">
    <property type="entry name" value="GeBP-like_DBD"/>
</dbReference>
<dbReference type="PANTHER" id="PTHR31662:SF33">
    <property type="entry name" value="DNA-BINDING STOREKEEPER PROTEIN TRANSCRIPTIONAL REGULATOR-LIKE PROTEIN"/>
    <property type="match status" value="1"/>
</dbReference>
<accession>A0AAD4T1U2</accession>
<organism evidence="4 5">
    <name type="scientific">Papaver atlanticum</name>
    <dbReference type="NCBI Taxonomy" id="357466"/>
    <lineage>
        <taxon>Eukaryota</taxon>
        <taxon>Viridiplantae</taxon>
        <taxon>Streptophyta</taxon>
        <taxon>Embryophyta</taxon>
        <taxon>Tracheophyta</taxon>
        <taxon>Spermatophyta</taxon>
        <taxon>Magnoliopsida</taxon>
        <taxon>Ranunculales</taxon>
        <taxon>Papaveraceae</taxon>
        <taxon>Papaveroideae</taxon>
        <taxon>Papaver</taxon>
    </lineage>
</organism>
<sequence length="304" mass="34012">MDLLESRLLKNPSTPYFIPNPTSIPKRSVSRPKPTPASTTTEKPHVVEAEKSEKQEKKKNNYAGSDSKKDGRRVWKRKIDEILLLKGMADRVKRGENPKTVDFFRSIKPYFSVDVNLDQIRSKIRHFEDAYNKNEKAEKEGTELWFGTPHLKACHEWSKMIWGSGGEPEDGGGDGEGSETVGVEDDGNAASAAEEQEENNVEEHAVAANQEEGEAGKNKERNKKKRKADSVLEDLIGQSTKAPLGLGSVFDEKALQLIESSKLMALQQKWKKSRIAEMELFLERNELAREGALLVLEALKAPPS</sequence>
<dbReference type="AlphaFoldDB" id="A0AAD4T1U2"/>